<dbReference type="EMBL" id="BMLX01000001">
    <property type="protein sequence ID" value="GGP19080.1"/>
    <property type="molecule type" value="Genomic_DNA"/>
</dbReference>
<name>A0ABQ2P5Y9_9NEIS</name>
<feature type="domain" description="Mechanosensitive ion channel MscS" evidence="6">
    <location>
        <begin position="98"/>
        <end position="170"/>
    </location>
</feature>
<dbReference type="PANTHER" id="PTHR30566">
    <property type="entry name" value="YNAI-RELATED MECHANOSENSITIVE ION CHANNEL"/>
    <property type="match status" value="1"/>
</dbReference>
<dbReference type="Gene3D" id="2.30.30.60">
    <property type="match status" value="1"/>
</dbReference>
<dbReference type="PANTHER" id="PTHR30566:SF5">
    <property type="entry name" value="MECHANOSENSITIVE ION CHANNEL PROTEIN 1, MITOCHONDRIAL-RELATED"/>
    <property type="match status" value="1"/>
</dbReference>
<dbReference type="Proteomes" id="UP000637267">
    <property type="component" value="Unassembled WGS sequence"/>
</dbReference>
<dbReference type="InterPro" id="IPR023408">
    <property type="entry name" value="MscS_beta-dom_sf"/>
</dbReference>
<comment type="caution">
    <text evidence="7">The sequence shown here is derived from an EMBL/GenBank/DDBJ whole genome shotgun (WGS) entry which is preliminary data.</text>
</comment>
<feature type="transmembrane region" description="Helical" evidence="5">
    <location>
        <begin position="12"/>
        <end position="32"/>
    </location>
</feature>
<evidence type="ECO:0000256" key="2">
    <source>
        <dbReference type="ARBA" id="ARBA00022692"/>
    </source>
</evidence>
<dbReference type="RefSeq" id="WP_188702719.1">
    <property type="nucleotide sequence ID" value="NZ_BMLX01000001.1"/>
</dbReference>
<evidence type="ECO:0000313" key="8">
    <source>
        <dbReference type="Proteomes" id="UP000637267"/>
    </source>
</evidence>
<comment type="subcellular location">
    <subcellularLocation>
        <location evidence="1">Membrane</location>
    </subcellularLocation>
</comment>
<sequence>MLKDLLSTITDVAFLRDLFISLGLIIFLLFMHSMVRRAILRRSKLQPEDKRRLMVYSRNASLILFVLGTVVIWGHEIEAFAVSLVAIAAAIVIGTKEIIMCILGSIYRTTSRAFEVGDRIEVGQIRGRVIDMNLLNTTLIESSAALPNKGTVGRGVVIPNSMFLSTPVYNETMLGAYVLQSIHIALNRGEDWHLAEAALLQAGAAVIEEYAADLAMHVRELERNYAVDTPPTEPRVRISLDDREAVNLHLQLPVPLGQRARIEQRVLREYLAALPAAGVIPANTGKEEPVAGKPRVTPR</sequence>
<dbReference type="SUPFAM" id="SSF50182">
    <property type="entry name" value="Sm-like ribonucleoproteins"/>
    <property type="match status" value="1"/>
</dbReference>
<evidence type="ECO:0000256" key="5">
    <source>
        <dbReference type="SAM" id="Phobius"/>
    </source>
</evidence>
<reference evidence="8" key="1">
    <citation type="journal article" date="2019" name="Int. J. Syst. Evol. Microbiol.">
        <title>The Global Catalogue of Microorganisms (GCM) 10K type strain sequencing project: providing services to taxonomists for standard genome sequencing and annotation.</title>
        <authorList>
            <consortium name="The Broad Institute Genomics Platform"/>
            <consortium name="The Broad Institute Genome Sequencing Center for Infectious Disease"/>
            <person name="Wu L."/>
            <person name="Ma J."/>
        </authorList>
    </citation>
    <scope>NUCLEOTIDE SEQUENCE [LARGE SCALE GENOMIC DNA]</scope>
    <source>
        <strain evidence="8">CGMCC 1.8859</strain>
    </source>
</reference>
<protein>
    <submittedName>
        <fullName evidence="7">Membrane protein</fullName>
    </submittedName>
</protein>
<gene>
    <name evidence="7" type="ORF">GCM10010970_08840</name>
</gene>
<evidence type="ECO:0000256" key="3">
    <source>
        <dbReference type="ARBA" id="ARBA00022989"/>
    </source>
</evidence>
<dbReference type="Pfam" id="PF00924">
    <property type="entry name" value="MS_channel_2nd"/>
    <property type="match status" value="1"/>
</dbReference>
<keyword evidence="4 5" id="KW-0472">Membrane</keyword>
<evidence type="ECO:0000259" key="6">
    <source>
        <dbReference type="Pfam" id="PF00924"/>
    </source>
</evidence>
<dbReference type="InterPro" id="IPR006685">
    <property type="entry name" value="MscS_channel_2nd"/>
</dbReference>
<evidence type="ECO:0000313" key="7">
    <source>
        <dbReference type="EMBL" id="GGP19080.1"/>
    </source>
</evidence>
<accession>A0ABQ2P5Y9</accession>
<evidence type="ECO:0000256" key="4">
    <source>
        <dbReference type="ARBA" id="ARBA00023136"/>
    </source>
</evidence>
<evidence type="ECO:0000256" key="1">
    <source>
        <dbReference type="ARBA" id="ARBA00004370"/>
    </source>
</evidence>
<feature type="transmembrane region" description="Helical" evidence="5">
    <location>
        <begin position="79"/>
        <end position="103"/>
    </location>
</feature>
<feature type="transmembrane region" description="Helical" evidence="5">
    <location>
        <begin position="53"/>
        <end position="73"/>
    </location>
</feature>
<keyword evidence="3 5" id="KW-1133">Transmembrane helix</keyword>
<keyword evidence="2 5" id="KW-0812">Transmembrane</keyword>
<keyword evidence="8" id="KW-1185">Reference proteome</keyword>
<dbReference type="InterPro" id="IPR010920">
    <property type="entry name" value="LSM_dom_sf"/>
</dbReference>
<organism evidence="7 8">
    <name type="scientific">Silvimonas iriomotensis</name>
    <dbReference type="NCBI Taxonomy" id="449662"/>
    <lineage>
        <taxon>Bacteria</taxon>
        <taxon>Pseudomonadati</taxon>
        <taxon>Pseudomonadota</taxon>
        <taxon>Betaproteobacteria</taxon>
        <taxon>Neisseriales</taxon>
        <taxon>Chitinibacteraceae</taxon>
        <taxon>Silvimonas</taxon>
    </lineage>
</organism>
<proteinExistence type="predicted"/>